<reference evidence="2" key="1">
    <citation type="submission" date="2014-11" db="EMBL/GenBank/DDBJ databases">
        <authorList>
            <person name="Otto D Thomas"/>
            <person name="Naeem Raeece"/>
        </authorList>
    </citation>
    <scope>NUCLEOTIDE SEQUENCE</scope>
</reference>
<gene>
    <name evidence="2" type="ORF">Cvel_25399</name>
</gene>
<protein>
    <submittedName>
        <fullName evidence="2">Uncharacterized protein</fullName>
    </submittedName>
</protein>
<feature type="compositionally biased region" description="Basic and acidic residues" evidence="1">
    <location>
        <begin position="499"/>
        <end position="528"/>
    </location>
</feature>
<feature type="region of interest" description="Disordered" evidence="1">
    <location>
        <begin position="1"/>
        <end position="25"/>
    </location>
</feature>
<dbReference type="EMBL" id="CDMZ01002064">
    <property type="protein sequence ID" value="CEM40578.1"/>
    <property type="molecule type" value="Genomic_DNA"/>
</dbReference>
<feature type="compositionally biased region" description="Basic residues" evidence="1">
    <location>
        <begin position="13"/>
        <end position="24"/>
    </location>
</feature>
<feature type="compositionally biased region" description="Basic and acidic residues" evidence="1">
    <location>
        <begin position="1168"/>
        <end position="1177"/>
    </location>
</feature>
<feature type="compositionally biased region" description="Basic and acidic residues" evidence="1">
    <location>
        <begin position="1397"/>
        <end position="1423"/>
    </location>
</feature>
<sequence length="1423" mass="155017">MAPDFGDDEKSQTRSRHSHGRSRGRLYEYMDSRVDQEQAPDLFPPLDALEPFRSGNQEDALKLRIYKIEDPKVRILEDAGEYLQHRGAPWRQDGDGKTVVGIVGRRSWEEGAEMYISAWQGLMNDTQQSGPLSGKPYWANYKLPLKELAHALKSEGLGMLVAQEISPPPSANERPEFKAYATVFKKGATGFLTEIYPRHAVGSPPFFSSRSGRKQAVSAVLEDVRKWLVRTFPQTKTRLEIATSVFKQPPEFVLSPLPSDRPRPVRQMQNGGGSEWSSGARGSRGVPTNPASEAGRRVQQTTESDRPSNGEMGGAQRWGEGGHSNGGNISRSDSRDVRGREDFQRTRRGDVHDSEWGQRDPRGPGRELGVQRWDRGADIAREWERDGMRGREDDTERDWEREREREGRYARGGGGDSREDLQRGERQVGGHYRVSPQFESVLPRGDGQWGWRDENERGRGREWGSWGTERSLSGGKESDRDRDVRPGSEAGNVSGRLEGMQRERERDRGSSPSGRRNERESDLMRRSSDSTSFHGRRDFEERSGVSGRGRGGGGVGRLRQPSGADDRGEDSSSSSERGHRGGRGRGGRGRGGPPQRVLDEWRGKEARGIQEEERWRERKEEEEGEIVAQSLPSSPPAPFGKIGSSGGRQSASLSPSPSPPLGDPSSVRTPPQPHRLQASQSDIPRPSRPKDTQTGEGKGSLGLSGPSGGSVGGRMQQQQQPEQGQNPSPRPKSGSVSKASDETTVFTGGKMKKRLEGESDVDKKAKEKTDKQKGGGVQKIPPPPPGFHSARGQVAVSQVRDRKQTKGAPPSPSDATSTGLPKPLWDQDQRTAEHMAERLGLIFRSPEGSENHPPVVPLGVFGPSWALSSSGDSSGEDSEGKTETAYFSALTVSEKDLKSTPSLYGKLRRLQELALQSGVRLGIGQSKKEDVHWSHVLLRQRTSSERPEQVDGKSPKNWQAALSGVLLEATRRLRKLCPAGGSSLLGDSESLSLVGTERSAGVGLSSAGGGVGQSLSVVEGGGGENKISDVLPPSSPLYCLKFQCGEWRKCMRMLHGWKPSRGAFLDYHVLGLLNVCVVRQPLAFPVGRGRKEENSLKSTKARYACAWRVEGRYGIQSSVCEETAELLESLQIGWLVFGVALRTAEGEGPDSPVDSLRMMLIEKALRHRPIEERENGHAEPASSVRAEGDGQNGGGGSLTSAAVGGEEGRGESTVEAMALDENGEQRQRNAEMNTMGGEGERTFSRRKDKLRKEAENPDVPTMCLDHWQACAWVSAEGTREGAKFLEGPGGREGVEKSWDRAIRSLVAVMKEGKLKELCVEQGPSGSRQIAGAPPKLSPSSGHIRQERARGCPASASAQCLSEQQQQQKNDAEAVDAADASPPPPRGGAVAGDGDGSGQREDRKPRPSSRERGPERGQERGAGG</sequence>
<feature type="compositionally biased region" description="Basic and acidic residues" evidence="1">
    <location>
        <begin position="332"/>
        <end position="365"/>
    </location>
</feature>
<feature type="compositionally biased region" description="Basic and acidic residues" evidence="1">
    <location>
        <begin position="597"/>
        <end position="621"/>
    </location>
</feature>
<feature type="compositionally biased region" description="Basic and acidic residues" evidence="1">
    <location>
        <begin position="1238"/>
        <end position="1248"/>
    </location>
</feature>
<feature type="region of interest" description="Disordered" evidence="1">
    <location>
        <begin position="1167"/>
        <end position="1248"/>
    </location>
</feature>
<feature type="region of interest" description="Disordered" evidence="1">
    <location>
        <begin position="1320"/>
        <end position="1423"/>
    </location>
</feature>
<dbReference type="VEuPathDB" id="CryptoDB:Cvel_25399"/>
<feature type="compositionally biased region" description="Low complexity" evidence="1">
    <location>
        <begin position="1353"/>
        <end position="1367"/>
    </location>
</feature>
<organism evidence="2">
    <name type="scientific">Chromera velia CCMP2878</name>
    <dbReference type="NCBI Taxonomy" id="1169474"/>
    <lineage>
        <taxon>Eukaryota</taxon>
        <taxon>Sar</taxon>
        <taxon>Alveolata</taxon>
        <taxon>Colpodellida</taxon>
        <taxon>Chromeraceae</taxon>
        <taxon>Chromera</taxon>
    </lineage>
</organism>
<feature type="region of interest" description="Disordered" evidence="1">
    <location>
        <begin position="251"/>
        <end position="856"/>
    </location>
</feature>
<name>A0A0G4H9C6_9ALVE</name>
<feature type="compositionally biased region" description="Basic and acidic residues" evidence="1">
    <location>
        <begin position="476"/>
        <end position="486"/>
    </location>
</feature>
<feature type="compositionally biased region" description="Basic and acidic residues" evidence="1">
    <location>
        <begin position="451"/>
        <end position="462"/>
    </location>
</feature>
<feature type="compositionally biased region" description="Gly residues" evidence="1">
    <location>
        <begin position="696"/>
        <end position="712"/>
    </location>
</feature>
<feature type="compositionally biased region" description="Basic and acidic residues" evidence="1">
    <location>
        <begin position="754"/>
        <end position="773"/>
    </location>
</feature>
<feature type="compositionally biased region" description="Basic and acidic residues" evidence="1">
    <location>
        <begin position="825"/>
        <end position="837"/>
    </location>
</feature>
<proteinExistence type="predicted"/>
<feature type="compositionally biased region" description="Low complexity" evidence="1">
    <location>
        <begin position="713"/>
        <end position="725"/>
    </location>
</feature>
<feature type="compositionally biased region" description="Basic and acidic residues" evidence="1">
    <location>
        <begin position="416"/>
        <end position="428"/>
    </location>
</feature>
<accession>A0A0G4H9C6</accession>
<evidence type="ECO:0000256" key="1">
    <source>
        <dbReference type="SAM" id="MobiDB-lite"/>
    </source>
</evidence>
<feature type="compositionally biased region" description="Basic and acidic residues" evidence="1">
    <location>
        <begin position="372"/>
        <end position="409"/>
    </location>
</feature>
<feature type="compositionally biased region" description="Polar residues" evidence="1">
    <location>
        <begin position="734"/>
        <end position="746"/>
    </location>
</feature>
<evidence type="ECO:0000313" key="2">
    <source>
        <dbReference type="EMBL" id="CEM40578.1"/>
    </source>
</evidence>
<feature type="compositionally biased region" description="Gly residues" evidence="1">
    <location>
        <begin position="546"/>
        <end position="556"/>
    </location>
</feature>